<feature type="transmembrane region" description="Helical" evidence="15">
    <location>
        <begin position="105"/>
        <end position="127"/>
    </location>
</feature>
<feature type="region of interest" description="Disordered" evidence="16">
    <location>
        <begin position="519"/>
        <end position="545"/>
    </location>
</feature>
<dbReference type="InterPro" id="IPR050125">
    <property type="entry name" value="GPCR_opsins"/>
</dbReference>
<dbReference type="AlphaFoldDB" id="A0A8D8Q7C5"/>
<dbReference type="Gene3D" id="1.20.1070.10">
    <property type="entry name" value="Rhodopsin 7-helix transmembrane proteins"/>
    <property type="match status" value="1"/>
</dbReference>
<feature type="transmembrane region" description="Helical" evidence="15">
    <location>
        <begin position="303"/>
        <end position="325"/>
    </location>
</feature>
<evidence type="ECO:0000256" key="16">
    <source>
        <dbReference type="SAM" id="MobiDB-lite"/>
    </source>
</evidence>
<feature type="compositionally biased region" description="Polar residues" evidence="16">
    <location>
        <begin position="446"/>
        <end position="458"/>
    </location>
</feature>
<dbReference type="PRINTS" id="PR00237">
    <property type="entry name" value="GPCRRHODOPSN"/>
</dbReference>
<evidence type="ECO:0000256" key="3">
    <source>
        <dbReference type="ARBA" id="ARBA00022606"/>
    </source>
</evidence>
<proteinExistence type="inferred from homology"/>
<keyword evidence="12" id="KW-0325">Glycoprotein</keyword>
<evidence type="ECO:0000256" key="15">
    <source>
        <dbReference type="RuleBase" id="RU004951"/>
    </source>
</evidence>
<comment type="similarity">
    <text evidence="15">Belongs to the G-protein coupled receptor 1 family. Opsin subfamily.</text>
</comment>
<dbReference type="InterPro" id="IPR001760">
    <property type="entry name" value="Opsin"/>
</dbReference>
<keyword evidence="8 15" id="KW-0297">G-protein coupled receptor</keyword>
<evidence type="ECO:0000256" key="13">
    <source>
        <dbReference type="ARBA" id="ARBA00023224"/>
    </source>
</evidence>
<evidence type="ECO:0000256" key="8">
    <source>
        <dbReference type="ARBA" id="ARBA00023040"/>
    </source>
</evidence>
<feature type="transmembrane region" description="Helical" evidence="15">
    <location>
        <begin position="270"/>
        <end position="291"/>
    </location>
</feature>
<keyword evidence="10" id="KW-1015">Disulfide bond</keyword>
<dbReference type="EMBL" id="HBUF01062644">
    <property type="protein sequence ID" value="CAG6626470.1"/>
    <property type="molecule type" value="Transcribed_RNA"/>
</dbReference>
<evidence type="ECO:0000256" key="7">
    <source>
        <dbReference type="ARBA" id="ARBA00022991"/>
    </source>
</evidence>
<evidence type="ECO:0000256" key="11">
    <source>
        <dbReference type="ARBA" id="ARBA00023170"/>
    </source>
</evidence>
<feature type="transmembrane region" description="Helical" evidence="15">
    <location>
        <begin position="148"/>
        <end position="169"/>
    </location>
</feature>
<dbReference type="GO" id="GO:0009881">
    <property type="term" value="F:photoreceptor activity"/>
    <property type="evidence" value="ECO:0007669"/>
    <property type="project" value="UniProtKB-KW"/>
</dbReference>
<dbReference type="PRINTS" id="PR00238">
    <property type="entry name" value="OPSIN"/>
</dbReference>
<keyword evidence="3 15" id="KW-0716">Sensory transduction</keyword>
<keyword evidence="4 15" id="KW-0812">Transmembrane</keyword>
<sequence length="545" mass="61087">MQDNDTNEIPEDYCLSNSSFWEKFNPISREVHLVYGTFLLVIGVAGVIGNSLVLFVFSRYRRLKGPFSAFIINLAFSDLCTACLHFMPAFSSFQNQWSFGHSGCVIYAFGVGHFGLLSIVILSVIAVERYMVLTTKPFSGTWKITECGAHKVCIGAWIYVSFLTLPPLFGWSCYVPEGFLTSCSWDYMSRTVGNRAFYIYLLIFGFVLPVLVITYCYVFILHVVLAHGKEMSNLNTTGGGVVTNYTLAYKLAMPIQRATPLNSAVRTAQILLMLVICFLLAWTPYAVITFIGQFGDQSLVTPWLSATPAIFAKASVVYNPLIYGLSHPSFKSLMKQYMSSCTSFNMTTRDLSMSRGQSLRGYKGDVLSSPPDMGHPHDRRTRTRGFRKLQCRDFNSEPDQRSMAALISETGSTGIPGKFSETGSSVIPGKYRVTSPPHSQAHETEVSFTSHGTRTPSDYNRRATIQENTTPHSILSRNRSQTSFRIKFSRGNGREESVTLFSSRKRNAEEFRLQNVPRQPRNMSMSSGTSFPKSNLKENNVLRKM</sequence>
<keyword evidence="14" id="KW-0844">Vision</keyword>
<evidence type="ECO:0000256" key="2">
    <source>
        <dbReference type="ARBA" id="ARBA00022543"/>
    </source>
</evidence>
<organism evidence="18">
    <name type="scientific">Cacopsylla melanoneura</name>
    <dbReference type="NCBI Taxonomy" id="428564"/>
    <lineage>
        <taxon>Eukaryota</taxon>
        <taxon>Metazoa</taxon>
        <taxon>Ecdysozoa</taxon>
        <taxon>Arthropoda</taxon>
        <taxon>Hexapoda</taxon>
        <taxon>Insecta</taxon>
        <taxon>Pterygota</taxon>
        <taxon>Neoptera</taxon>
        <taxon>Paraneoptera</taxon>
        <taxon>Hemiptera</taxon>
        <taxon>Sternorrhyncha</taxon>
        <taxon>Psylloidea</taxon>
        <taxon>Psyllidae</taxon>
        <taxon>Psyllinae</taxon>
        <taxon>Cacopsylla</taxon>
    </lineage>
</organism>
<evidence type="ECO:0000313" key="18">
    <source>
        <dbReference type="EMBL" id="CAG6626470.1"/>
    </source>
</evidence>
<dbReference type="GO" id="GO:0016020">
    <property type="term" value="C:membrane"/>
    <property type="evidence" value="ECO:0007669"/>
    <property type="project" value="UniProtKB-SubCell"/>
</dbReference>
<evidence type="ECO:0000256" key="9">
    <source>
        <dbReference type="ARBA" id="ARBA00023136"/>
    </source>
</evidence>
<accession>A0A8D8Q7C5</accession>
<evidence type="ECO:0000256" key="1">
    <source>
        <dbReference type="ARBA" id="ARBA00004141"/>
    </source>
</evidence>
<keyword evidence="13 15" id="KW-0807">Transducer</keyword>
<comment type="subcellular location">
    <subcellularLocation>
        <location evidence="1 15">Membrane</location>
        <topology evidence="1 15">Multi-pass membrane protein</topology>
    </subcellularLocation>
</comment>
<evidence type="ECO:0000256" key="5">
    <source>
        <dbReference type="ARBA" id="ARBA00022925"/>
    </source>
</evidence>
<keyword evidence="9 15" id="KW-0472">Membrane</keyword>
<feature type="region of interest" description="Disordered" evidence="16">
    <location>
        <begin position="410"/>
        <end position="458"/>
    </location>
</feature>
<evidence type="ECO:0000259" key="17">
    <source>
        <dbReference type="PROSITE" id="PS50262"/>
    </source>
</evidence>
<keyword evidence="7 15" id="KW-0157">Chromophore</keyword>
<feature type="domain" description="G-protein coupled receptors family 1 profile" evidence="17">
    <location>
        <begin position="49"/>
        <end position="323"/>
    </location>
</feature>
<feature type="transmembrane region" description="Helical" evidence="15">
    <location>
        <begin position="69"/>
        <end position="93"/>
    </location>
</feature>
<dbReference type="Pfam" id="PF00001">
    <property type="entry name" value="7tm_1"/>
    <property type="match status" value="1"/>
</dbReference>
<keyword evidence="11 15" id="KW-0675">Receptor</keyword>
<feature type="region of interest" description="Disordered" evidence="16">
    <location>
        <begin position="362"/>
        <end position="382"/>
    </location>
</feature>
<evidence type="ECO:0000256" key="4">
    <source>
        <dbReference type="ARBA" id="ARBA00022692"/>
    </source>
</evidence>
<dbReference type="GO" id="GO:0004930">
    <property type="term" value="F:G protein-coupled receptor activity"/>
    <property type="evidence" value="ECO:0007669"/>
    <property type="project" value="UniProtKB-KW"/>
</dbReference>
<keyword evidence="2 15" id="KW-0600">Photoreceptor protein</keyword>
<evidence type="ECO:0000256" key="6">
    <source>
        <dbReference type="ARBA" id="ARBA00022989"/>
    </source>
</evidence>
<evidence type="ECO:0000256" key="10">
    <source>
        <dbReference type="ARBA" id="ARBA00023157"/>
    </source>
</evidence>
<name>A0A8D8Q7C5_9HEMI</name>
<dbReference type="GO" id="GO:0007601">
    <property type="term" value="P:visual perception"/>
    <property type="evidence" value="ECO:0007669"/>
    <property type="project" value="UniProtKB-KW"/>
</dbReference>
<feature type="transmembrane region" description="Helical" evidence="15">
    <location>
        <begin position="197"/>
        <end position="225"/>
    </location>
</feature>
<dbReference type="InterPro" id="IPR000276">
    <property type="entry name" value="GPCR_Rhodpsn"/>
</dbReference>
<feature type="compositionally biased region" description="Polar residues" evidence="16">
    <location>
        <begin position="521"/>
        <end position="533"/>
    </location>
</feature>
<reference evidence="18" key="1">
    <citation type="submission" date="2021-05" db="EMBL/GenBank/DDBJ databases">
        <authorList>
            <person name="Alioto T."/>
            <person name="Alioto T."/>
            <person name="Gomez Garrido J."/>
        </authorList>
    </citation>
    <scope>NUCLEOTIDE SEQUENCE</scope>
</reference>
<dbReference type="PROSITE" id="PS50262">
    <property type="entry name" value="G_PROTEIN_RECEP_F1_2"/>
    <property type="match status" value="1"/>
</dbReference>
<dbReference type="GO" id="GO:0007602">
    <property type="term" value="P:phototransduction"/>
    <property type="evidence" value="ECO:0007669"/>
    <property type="project" value="UniProtKB-KW"/>
</dbReference>
<protein>
    <submittedName>
        <fullName evidence="18">Rhodopsin, GQ-coupled</fullName>
    </submittedName>
</protein>
<feature type="transmembrane region" description="Helical" evidence="15">
    <location>
        <begin position="33"/>
        <end position="57"/>
    </location>
</feature>
<dbReference type="SUPFAM" id="SSF81321">
    <property type="entry name" value="Family A G protein-coupled receptor-like"/>
    <property type="match status" value="1"/>
</dbReference>
<evidence type="ECO:0000256" key="12">
    <source>
        <dbReference type="ARBA" id="ARBA00023180"/>
    </source>
</evidence>
<dbReference type="InterPro" id="IPR017452">
    <property type="entry name" value="GPCR_Rhodpsn_7TM"/>
</dbReference>
<dbReference type="PANTHER" id="PTHR24240">
    <property type="entry name" value="OPSIN"/>
    <property type="match status" value="1"/>
</dbReference>
<keyword evidence="6 15" id="KW-1133">Transmembrane helix</keyword>
<evidence type="ECO:0000256" key="14">
    <source>
        <dbReference type="ARBA" id="ARBA00023305"/>
    </source>
</evidence>
<dbReference type="PROSITE" id="PS00237">
    <property type="entry name" value="G_PROTEIN_RECEP_F1_1"/>
    <property type="match status" value="1"/>
</dbReference>
<keyword evidence="5 15" id="KW-0681">Retinal protein</keyword>